<dbReference type="GO" id="GO:0044550">
    <property type="term" value="P:secondary metabolite biosynthetic process"/>
    <property type="evidence" value="ECO:0007669"/>
    <property type="project" value="TreeGrafter"/>
</dbReference>
<dbReference type="Gene3D" id="3.40.50.980">
    <property type="match status" value="2"/>
</dbReference>
<dbReference type="SUPFAM" id="SSF56801">
    <property type="entry name" value="Acetyl-CoA synthetase-like"/>
    <property type="match status" value="1"/>
</dbReference>
<dbReference type="GO" id="GO:0005829">
    <property type="term" value="C:cytosol"/>
    <property type="evidence" value="ECO:0007669"/>
    <property type="project" value="TreeGrafter"/>
</dbReference>
<organism evidence="2 3">
    <name type="scientific">Pseudoalteromonas ruthenica</name>
    <dbReference type="NCBI Taxonomy" id="151081"/>
    <lineage>
        <taxon>Bacteria</taxon>
        <taxon>Pseudomonadati</taxon>
        <taxon>Pseudomonadota</taxon>
        <taxon>Gammaproteobacteria</taxon>
        <taxon>Alteromonadales</taxon>
        <taxon>Pseudoalteromonadaceae</taxon>
        <taxon>Pseudoalteromonas</taxon>
    </lineage>
</organism>
<dbReference type="AlphaFoldDB" id="A0A5S3Z0S8"/>
<feature type="non-terminal residue" evidence="2">
    <location>
        <position position="168"/>
    </location>
</feature>
<protein>
    <submittedName>
        <fullName evidence="2">Non-ribosomal peptide synthetase</fullName>
    </submittedName>
</protein>
<evidence type="ECO:0000313" key="2">
    <source>
        <dbReference type="EMBL" id="TMP85365.1"/>
    </source>
</evidence>
<dbReference type="GO" id="GO:0031177">
    <property type="term" value="F:phosphopantetheine binding"/>
    <property type="evidence" value="ECO:0007669"/>
    <property type="project" value="TreeGrafter"/>
</dbReference>
<dbReference type="InterPro" id="IPR000873">
    <property type="entry name" value="AMP-dep_synth/lig_dom"/>
</dbReference>
<dbReference type="Pfam" id="PF00501">
    <property type="entry name" value="AMP-binding"/>
    <property type="match status" value="1"/>
</dbReference>
<gene>
    <name evidence="2" type="ORF">CWC05_18985</name>
</gene>
<reference evidence="2 3" key="1">
    <citation type="submission" date="2017-12" db="EMBL/GenBank/DDBJ databases">
        <authorList>
            <person name="Paulsen S."/>
            <person name="Gram L.K."/>
        </authorList>
    </citation>
    <scope>NUCLEOTIDE SEQUENCE [LARGE SCALE GENOMIC DNA]</scope>
    <source>
        <strain evidence="2 3">S2897</strain>
    </source>
</reference>
<dbReference type="RefSeq" id="WP_138549138.1">
    <property type="nucleotide sequence ID" value="NZ_PNCG01000056.1"/>
</dbReference>
<evidence type="ECO:0000259" key="1">
    <source>
        <dbReference type="Pfam" id="PF00501"/>
    </source>
</evidence>
<feature type="non-terminal residue" evidence="2">
    <location>
        <position position="1"/>
    </location>
</feature>
<dbReference type="PANTHER" id="PTHR45527">
    <property type="entry name" value="NONRIBOSOMAL PEPTIDE SYNTHETASE"/>
    <property type="match status" value="1"/>
</dbReference>
<comment type="caution">
    <text evidence="2">The sequence shown here is derived from an EMBL/GenBank/DDBJ whole genome shotgun (WGS) entry which is preliminary data.</text>
</comment>
<dbReference type="PROSITE" id="PS00455">
    <property type="entry name" value="AMP_BINDING"/>
    <property type="match status" value="1"/>
</dbReference>
<dbReference type="EMBL" id="PNCG01000056">
    <property type="protein sequence ID" value="TMP85365.1"/>
    <property type="molecule type" value="Genomic_DNA"/>
</dbReference>
<evidence type="ECO:0000313" key="3">
    <source>
        <dbReference type="Proteomes" id="UP000305874"/>
    </source>
</evidence>
<dbReference type="InterPro" id="IPR020845">
    <property type="entry name" value="AMP-binding_CS"/>
</dbReference>
<dbReference type="GO" id="GO:0043041">
    <property type="term" value="P:amino acid activation for nonribosomal peptide biosynthetic process"/>
    <property type="evidence" value="ECO:0007669"/>
    <property type="project" value="TreeGrafter"/>
</dbReference>
<dbReference type="PANTHER" id="PTHR45527:SF14">
    <property type="entry name" value="PLIPASTATIN SYNTHASE SUBUNIT B"/>
    <property type="match status" value="1"/>
</dbReference>
<accession>A0A5S3Z0S8</accession>
<sequence>ALFVEPGFDLVLSILAVLKAGAAYVPMAPSNPAVRNQHVLDDSTPALVLSSAQAHPAFEAHLSSSAPVMIMQGNELDTYPVTAPQVEYQPNDLAYVIYTSGTTGKAKGVLQDHANVMRLFAATHPDYQFSDQDVWMLYHAYTFDFSVWEMWGALLHGGRLVIPEQDSV</sequence>
<name>A0A5S3Z0S8_9GAMM</name>
<dbReference type="Proteomes" id="UP000305874">
    <property type="component" value="Unassembled WGS sequence"/>
</dbReference>
<reference evidence="3" key="2">
    <citation type="submission" date="2019-06" db="EMBL/GenBank/DDBJ databases">
        <title>Co-occurence of chitin degradation, pigmentation and bioactivity in marine Pseudoalteromonas.</title>
        <authorList>
            <person name="Sonnenschein E.C."/>
            <person name="Bech P.K."/>
        </authorList>
    </citation>
    <scope>NUCLEOTIDE SEQUENCE [LARGE SCALE GENOMIC DNA]</scope>
    <source>
        <strain evidence="3">S2897</strain>
    </source>
</reference>
<proteinExistence type="predicted"/>
<feature type="domain" description="AMP-dependent synthetase/ligase" evidence="1">
    <location>
        <begin position="1"/>
        <end position="166"/>
    </location>
</feature>